<organism evidence="3 4">
    <name type="scientific">Trebonia kvetii</name>
    <dbReference type="NCBI Taxonomy" id="2480626"/>
    <lineage>
        <taxon>Bacteria</taxon>
        <taxon>Bacillati</taxon>
        <taxon>Actinomycetota</taxon>
        <taxon>Actinomycetes</taxon>
        <taxon>Streptosporangiales</taxon>
        <taxon>Treboniaceae</taxon>
        <taxon>Trebonia</taxon>
    </lineage>
</organism>
<evidence type="ECO:0008006" key="5">
    <source>
        <dbReference type="Google" id="ProtNLM"/>
    </source>
</evidence>
<evidence type="ECO:0000313" key="4">
    <source>
        <dbReference type="Proteomes" id="UP000460272"/>
    </source>
</evidence>
<keyword evidence="2" id="KW-0732">Signal</keyword>
<accession>A0A6P2C022</accession>
<dbReference type="RefSeq" id="WP_145853676.1">
    <property type="nucleotide sequence ID" value="NZ_RPFW01000003.1"/>
</dbReference>
<gene>
    <name evidence="3" type="ORF">EAS64_15200</name>
</gene>
<reference evidence="3 4" key="1">
    <citation type="submission" date="2018-11" db="EMBL/GenBank/DDBJ databases">
        <title>Trebonia kvetii gen.nov., sp.nov., a novel acidophilic actinobacterium, and proposal of the new actinobacterial family Treboniaceae fam. nov.</title>
        <authorList>
            <person name="Rapoport D."/>
            <person name="Sagova-Mareckova M."/>
            <person name="Sedlacek I."/>
            <person name="Provaznik J."/>
            <person name="Kralova S."/>
            <person name="Pavlinic D."/>
            <person name="Benes V."/>
            <person name="Kopecky J."/>
        </authorList>
    </citation>
    <scope>NUCLEOTIDE SEQUENCE [LARGE SCALE GENOMIC DNA]</scope>
    <source>
        <strain evidence="3 4">15Tr583</strain>
    </source>
</reference>
<dbReference type="Proteomes" id="UP000460272">
    <property type="component" value="Unassembled WGS sequence"/>
</dbReference>
<feature type="signal peptide" evidence="2">
    <location>
        <begin position="1"/>
        <end position="27"/>
    </location>
</feature>
<feature type="chain" id="PRO_5027118451" description="Lipoprotein" evidence="2">
    <location>
        <begin position="28"/>
        <end position="210"/>
    </location>
</feature>
<proteinExistence type="predicted"/>
<protein>
    <recommendedName>
        <fullName evidence="5">Lipoprotein</fullName>
    </recommendedName>
</protein>
<dbReference type="AlphaFoldDB" id="A0A6P2C022"/>
<dbReference type="OrthoDB" id="3376018at2"/>
<sequence length="210" mass="20764">MNRIRLRPRAAGLAAALAAAIAAPVTACGGSGSAPPAVPSLSQSAPGGQATAGTAGGARASALHAAAQCIRQHGIPGYADPVLTPSGQVYSDSRSFQNASQSVLDAVRHACAALIATAGLSPMDEPPAPPQLVQAGVRAAECLRAHGLPKVTDPTARSQYTPGHGFGVSASEGPAGGKQNPVWQHAIQACVAQVTAEIQASTLGSLSNDG</sequence>
<feature type="region of interest" description="Disordered" evidence="1">
    <location>
        <begin position="32"/>
        <end position="55"/>
    </location>
</feature>
<feature type="compositionally biased region" description="Low complexity" evidence="1">
    <location>
        <begin position="43"/>
        <end position="55"/>
    </location>
</feature>
<keyword evidence="4" id="KW-1185">Reference proteome</keyword>
<dbReference type="EMBL" id="RPFW01000003">
    <property type="protein sequence ID" value="TVZ03805.1"/>
    <property type="molecule type" value="Genomic_DNA"/>
</dbReference>
<name>A0A6P2C022_9ACTN</name>
<evidence type="ECO:0000313" key="3">
    <source>
        <dbReference type="EMBL" id="TVZ03805.1"/>
    </source>
</evidence>
<evidence type="ECO:0000256" key="2">
    <source>
        <dbReference type="SAM" id="SignalP"/>
    </source>
</evidence>
<comment type="caution">
    <text evidence="3">The sequence shown here is derived from an EMBL/GenBank/DDBJ whole genome shotgun (WGS) entry which is preliminary data.</text>
</comment>
<evidence type="ECO:0000256" key="1">
    <source>
        <dbReference type="SAM" id="MobiDB-lite"/>
    </source>
</evidence>